<dbReference type="SMART" id="SM00267">
    <property type="entry name" value="GGDEF"/>
    <property type="match status" value="1"/>
</dbReference>
<dbReference type="PROSITE" id="PS51832">
    <property type="entry name" value="HD_GYP"/>
    <property type="match status" value="1"/>
</dbReference>
<dbReference type="Gene3D" id="3.30.450.40">
    <property type="match status" value="1"/>
</dbReference>
<dbReference type="NCBIfam" id="TIGR00229">
    <property type="entry name" value="sensory_box"/>
    <property type="match status" value="3"/>
</dbReference>
<dbReference type="InterPro" id="IPR029016">
    <property type="entry name" value="GAF-like_dom_sf"/>
</dbReference>
<feature type="domain" description="GGDEF" evidence="4">
    <location>
        <begin position="623"/>
        <end position="755"/>
    </location>
</feature>
<sequence length="942" mass="108780">MGDRDRDKGKEQSLNELMELRTKITELEHIKANQKQTEKKLAKSEELYRLIAESTSDVISLTTFNFYPVYTYVSSSVKVSTGYEPEELLGKSPFEFIHPDDKKKLFPMLKNYVNAKIRKLLTGKELPTTKRIEFRFKDKAGNWRYVQSVVNIVGNKLLFITRDITDQKKVGEALRKSQQEFASLFKSSPEALVYTDEKSNILIINPRFTELFGYTLEEIKGRNIDDGMIHPFNKIEEGKELGRIAKSKGYFKHETIRKKKDGTLFPVSIYGSNVSIDGQLKGMLVIYIDTTERKNILDKLKKNEEKYRNLFENMPGAYYRTDREGNLIMINPEGAKLFGYNSLKNILGKNIAQHLYFAPEERKKYLKELEKNKGNLKDFELTLKKKDGSPLVISDTSHFYYDKDENIAGVEGIFVDITERKQNEKMQRVLYKISQAANSPISLNQLYKTIHKELGTIIDTTNFYIALVDKKEDKVYFPYHQDEKDDNFPILNFSTSNTLTTYVIKTGKPLLNDNSQYKEMINQEILSPKGSTTPQSIWLGVPLKIEDRVIGAMAVQSYTNPELYTEKDIKLLEFVSSQVATAIERKRTEEKIKHLSFHDYLTGLYNRPYFEEELERYNFPRYYPLSIVMVDVNGLKVINDTFGHHEGDRLLQHLASLLRSVSRQGDILARIGGDEFAILLPSTTSEQAHSFCQRIKKACQEDKIKPIYLRLNISLGHATQEGEYKYINSLFKTADRNMYQDKLFNGKSRKKHFLEAFRIVLAERDPHTSDHAQRLQELALSLGNRVGLGEYQLNNLKLLALLHDMGKIGIPDSILFKTYILTPSEWKKMREHSRIGYRMAKNIPDFAPIAQEILYHHEHWDGTGYPEGLKGEKISLLSRIISIVDAYDVMQSRRPYKGAVSKAEALKEVKSCAGTQFDPQLVEIFLKIEQNRVSRERKEVVL</sequence>
<dbReference type="EMBL" id="BART01000037">
    <property type="protein sequence ID" value="GAG62159.1"/>
    <property type="molecule type" value="Genomic_DNA"/>
</dbReference>
<dbReference type="Gene3D" id="3.30.70.270">
    <property type="match status" value="1"/>
</dbReference>
<dbReference type="PROSITE" id="PS50112">
    <property type="entry name" value="PAS"/>
    <property type="match status" value="3"/>
</dbReference>
<proteinExistence type="predicted"/>
<dbReference type="SMART" id="SM00086">
    <property type="entry name" value="PAC"/>
    <property type="match status" value="3"/>
</dbReference>
<dbReference type="InterPro" id="IPR043128">
    <property type="entry name" value="Rev_trsase/Diguanyl_cyclase"/>
</dbReference>
<dbReference type="InterPro" id="IPR001610">
    <property type="entry name" value="PAC"/>
</dbReference>
<reference evidence="6" key="1">
    <citation type="journal article" date="2014" name="Front. Microbiol.">
        <title>High frequency of phylogenetically diverse reductive dehalogenase-homologous genes in deep subseafloor sedimentary metagenomes.</title>
        <authorList>
            <person name="Kawai M."/>
            <person name="Futagami T."/>
            <person name="Toyoda A."/>
            <person name="Takaki Y."/>
            <person name="Nishi S."/>
            <person name="Hori S."/>
            <person name="Arai W."/>
            <person name="Tsubouchi T."/>
            <person name="Morono Y."/>
            <person name="Uchiyama I."/>
            <person name="Ito T."/>
            <person name="Fujiyama A."/>
            <person name="Inagaki F."/>
            <person name="Takami H."/>
        </authorList>
    </citation>
    <scope>NUCLEOTIDE SEQUENCE</scope>
    <source>
        <strain evidence="6">Expedition CK06-06</strain>
    </source>
</reference>
<dbReference type="PROSITE" id="PS50887">
    <property type="entry name" value="GGDEF"/>
    <property type="match status" value="1"/>
</dbReference>
<gene>
    <name evidence="6" type="ORF">S01H4_00302</name>
</gene>
<dbReference type="SMART" id="SM00065">
    <property type="entry name" value="GAF"/>
    <property type="match status" value="1"/>
</dbReference>
<dbReference type="InterPro" id="IPR052155">
    <property type="entry name" value="Biofilm_reg_signaling"/>
</dbReference>
<dbReference type="Gene3D" id="3.30.450.20">
    <property type="entry name" value="PAS domain"/>
    <property type="match status" value="3"/>
</dbReference>
<feature type="coiled-coil region" evidence="1">
    <location>
        <begin position="10"/>
        <end position="47"/>
    </location>
</feature>
<dbReference type="InterPro" id="IPR013655">
    <property type="entry name" value="PAS_fold_3"/>
</dbReference>
<dbReference type="SMART" id="SM00471">
    <property type="entry name" value="HDc"/>
    <property type="match status" value="1"/>
</dbReference>
<dbReference type="Pfam" id="PF13426">
    <property type="entry name" value="PAS_9"/>
    <property type="match status" value="1"/>
</dbReference>
<dbReference type="CDD" id="cd00077">
    <property type="entry name" value="HDc"/>
    <property type="match status" value="1"/>
</dbReference>
<dbReference type="PANTHER" id="PTHR44757:SF2">
    <property type="entry name" value="BIOFILM ARCHITECTURE MAINTENANCE PROTEIN MBAA"/>
    <property type="match status" value="1"/>
</dbReference>
<accession>X0YZD2</accession>
<evidence type="ECO:0000259" key="4">
    <source>
        <dbReference type="PROSITE" id="PS50887"/>
    </source>
</evidence>
<dbReference type="PANTHER" id="PTHR44757">
    <property type="entry name" value="DIGUANYLATE CYCLASE DGCP"/>
    <property type="match status" value="1"/>
</dbReference>
<dbReference type="SUPFAM" id="SSF109604">
    <property type="entry name" value="HD-domain/PDEase-like"/>
    <property type="match status" value="1"/>
</dbReference>
<dbReference type="InterPro" id="IPR003018">
    <property type="entry name" value="GAF"/>
</dbReference>
<feature type="domain" description="PAS" evidence="2">
    <location>
        <begin position="303"/>
        <end position="341"/>
    </location>
</feature>
<feature type="domain" description="PAC" evidence="3">
    <location>
        <begin position="251"/>
        <end position="302"/>
    </location>
</feature>
<dbReference type="InterPro" id="IPR003607">
    <property type="entry name" value="HD/PDEase_dom"/>
</dbReference>
<dbReference type="CDD" id="cd00130">
    <property type="entry name" value="PAS"/>
    <property type="match status" value="3"/>
</dbReference>
<dbReference type="Gene3D" id="1.10.3210.10">
    <property type="entry name" value="Hypothetical protein af1432"/>
    <property type="match status" value="1"/>
</dbReference>
<feature type="domain" description="HD-GYP" evidence="5">
    <location>
        <begin position="746"/>
        <end position="941"/>
    </location>
</feature>
<keyword evidence="1" id="KW-0175">Coiled coil</keyword>
<evidence type="ECO:0000256" key="1">
    <source>
        <dbReference type="SAM" id="Coils"/>
    </source>
</evidence>
<feature type="domain" description="PAC" evidence="3">
    <location>
        <begin position="377"/>
        <end position="429"/>
    </location>
</feature>
<dbReference type="SUPFAM" id="SSF55781">
    <property type="entry name" value="GAF domain-like"/>
    <property type="match status" value="1"/>
</dbReference>
<dbReference type="InterPro" id="IPR000160">
    <property type="entry name" value="GGDEF_dom"/>
</dbReference>
<evidence type="ECO:0000313" key="6">
    <source>
        <dbReference type="EMBL" id="GAG62159.1"/>
    </source>
</evidence>
<dbReference type="SUPFAM" id="SSF55073">
    <property type="entry name" value="Nucleotide cyclase"/>
    <property type="match status" value="1"/>
</dbReference>
<dbReference type="GO" id="GO:0006355">
    <property type="term" value="P:regulation of DNA-templated transcription"/>
    <property type="evidence" value="ECO:0007669"/>
    <property type="project" value="InterPro"/>
</dbReference>
<dbReference type="Pfam" id="PF13487">
    <property type="entry name" value="HD_5"/>
    <property type="match status" value="1"/>
</dbReference>
<evidence type="ECO:0000259" key="5">
    <source>
        <dbReference type="PROSITE" id="PS51832"/>
    </source>
</evidence>
<dbReference type="SUPFAM" id="SSF55785">
    <property type="entry name" value="PYP-like sensor domain (PAS domain)"/>
    <property type="match status" value="3"/>
</dbReference>
<evidence type="ECO:0000259" key="2">
    <source>
        <dbReference type="PROSITE" id="PS50112"/>
    </source>
</evidence>
<comment type="caution">
    <text evidence="6">The sequence shown here is derived from an EMBL/GenBank/DDBJ whole genome shotgun (WGS) entry which is preliminary data.</text>
</comment>
<dbReference type="InterPro" id="IPR013767">
    <property type="entry name" value="PAS_fold"/>
</dbReference>
<feature type="domain" description="PAS" evidence="2">
    <location>
        <begin position="44"/>
        <end position="116"/>
    </location>
</feature>
<evidence type="ECO:0000259" key="3">
    <source>
        <dbReference type="PROSITE" id="PS50113"/>
    </source>
</evidence>
<dbReference type="Pfam" id="PF00990">
    <property type="entry name" value="GGDEF"/>
    <property type="match status" value="1"/>
</dbReference>
<protein>
    <recommendedName>
        <fullName evidence="7">PAS domain S-box protein</fullName>
    </recommendedName>
</protein>
<dbReference type="Pfam" id="PF08447">
    <property type="entry name" value="PAS_3"/>
    <property type="match status" value="1"/>
</dbReference>
<dbReference type="InterPro" id="IPR037522">
    <property type="entry name" value="HD_GYP_dom"/>
</dbReference>
<dbReference type="InterPro" id="IPR000014">
    <property type="entry name" value="PAS"/>
</dbReference>
<dbReference type="InterPro" id="IPR029787">
    <property type="entry name" value="Nucleotide_cyclase"/>
</dbReference>
<dbReference type="Pfam" id="PF13185">
    <property type="entry name" value="GAF_2"/>
    <property type="match status" value="1"/>
</dbReference>
<dbReference type="NCBIfam" id="TIGR00254">
    <property type="entry name" value="GGDEF"/>
    <property type="match status" value="1"/>
</dbReference>
<dbReference type="PROSITE" id="PS50113">
    <property type="entry name" value="PAC"/>
    <property type="match status" value="2"/>
</dbReference>
<dbReference type="CDD" id="cd01949">
    <property type="entry name" value="GGDEF"/>
    <property type="match status" value="1"/>
</dbReference>
<dbReference type="InterPro" id="IPR000700">
    <property type="entry name" value="PAS-assoc_C"/>
</dbReference>
<feature type="domain" description="PAS" evidence="2">
    <location>
        <begin position="177"/>
        <end position="231"/>
    </location>
</feature>
<dbReference type="Pfam" id="PF00989">
    <property type="entry name" value="PAS"/>
    <property type="match status" value="1"/>
</dbReference>
<dbReference type="SMART" id="SM00091">
    <property type="entry name" value="PAS"/>
    <property type="match status" value="3"/>
</dbReference>
<evidence type="ECO:0008006" key="7">
    <source>
        <dbReference type="Google" id="ProtNLM"/>
    </source>
</evidence>
<dbReference type="InterPro" id="IPR035965">
    <property type="entry name" value="PAS-like_dom_sf"/>
</dbReference>
<dbReference type="AlphaFoldDB" id="X0YZD2"/>
<name>X0YZD2_9ZZZZ</name>
<organism evidence="6">
    <name type="scientific">marine sediment metagenome</name>
    <dbReference type="NCBI Taxonomy" id="412755"/>
    <lineage>
        <taxon>unclassified sequences</taxon>
        <taxon>metagenomes</taxon>
        <taxon>ecological metagenomes</taxon>
    </lineage>
</organism>